<accession>A0A419WDK1</accession>
<gene>
    <name evidence="1" type="ORF">ATJ93_3191</name>
</gene>
<evidence type="ECO:0008006" key="3">
    <source>
        <dbReference type="Google" id="ProtNLM"/>
    </source>
</evidence>
<dbReference type="InterPro" id="IPR013783">
    <property type="entry name" value="Ig-like_fold"/>
</dbReference>
<dbReference type="Proteomes" id="UP000283805">
    <property type="component" value="Unassembled WGS sequence"/>
</dbReference>
<name>A0A419WDK1_9EURY</name>
<dbReference type="PROSITE" id="PS51257">
    <property type="entry name" value="PROKAR_LIPOPROTEIN"/>
    <property type="match status" value="1"/>
</dbReference>
<evidence type="ECO:0000313" key="1">
    <source>
        <dbReference type="EMBL" id="RKD93561.1"/>
    </source>
</evidence>
<evidence type="ECO:0000313" key="2">
    <source>
        <dbReference type="Proteomes" id="UP000283805"/>
    </source>
</evidence>
<proteinExistence type="predicted"/>
<dbReference type="Gene3D" id="2.60.40.10">
    <property type="entry name" value="Immunoglobulins"/>
    <property type="match status" value="1"/>
</dbReference>
<comment type="caution">
    <text evidence="1">The sequence shown here is derived from an EMBL/GenBank/DDBJ whole genome shotgun (WGS) entry which is preliminary data.</text>
</comment>
<protein>
    <recommendedName>
        <fullName evidence="3">CARDB protein</fullName>
    </recommendedName>
</protein>
<reference evidence="1 2" key="1">
    <citation type="submission" date="2018-09" db="EMBL/GenBank/DDBJ databases">
        <title>Genomic Encyclopedia of Archaeal and Bacterial Type Strains, Phase II (KMG-II): from individual species to whole genera.</title>
        <authorList>
            <person name="Goeker M."/>
        </authorList>
    </citation>
    <scope>NUCLEOTIDE SEQUENCE [LARGE SCALE GENOMIC DNA]</scope>
    <source>
        <strain evidence="1 2">DSM 13151</strain>
    </source>
</reference>
<dbReference type="AlphaFoldDB" id="A0A419WDK1"/>
<dbReference type="EMBL" id="RAPO01000003">
    <property type="protein sequence ID" value="RKD93561.1"/>
    <property type="molecule type" value="Genomic_DNA"/>
</dbReference>
<keyword evidence="2" id="KW-1185">Reference proteome</keyword>
<sequence>MGGRGDWNRRRVVIGTPLLLAGTAGCMRFASETSSSIDPKIDAVDVPPTASIHDDVGLRWRINNANEQSSTREVSAVVTVDNQPVTQKSLALEAESNATIETTITPTEPGEHNLAVVVENEDGERLARWTGTLTVLGRTLTLDWDTTFVPATHAASASDTRHLAYACFLVQCRRGDTVIAEYEVGNGSSLAFISGAYPPEPITDARLETFDGTQGRWLGTEEEQTVVAVPDSEVLAEAETLELHGYSLLETTTTVTVSIDERGTIDTAPVPTRDDGEAVLEIDVTDDDG</sequence>
<organism evidence="1 2">
    <name type="scientific">Halopiger aswanensis</name>
    <dbReference type="NCBI Taxonomy" id="148449"/>
    <lineage>
        <taxon>Archaea</taxon>
        <taxon>Methanobacteriati</taxon>
        <taxon>Methanobacteriota</taxon>
        <taxon>Stenosarchaea group</taxon>
        <taxon>Halobacteria</taxon>
        <taxon>Halobacteriales</taxon>
        <taxon>Natrialbaceae</taxon>
        <taxon>Halopiger</taxon>
    </lineage>
</organism>